<evidence type="ECO:0000259" key="2">
    <source>
        <dbReference type="Pfam" id="PF00326"/>
    </source>
</evidence>
<feature type="domain" description="Peptidase S9 prolyl oligopeptidase catalytic" evidence="2">
    <location>
        <begin position="14"/>
        <end position="129"/>
    </location>
</feature>
<evidence type="ECO:0000256" key="1">
    <source>
        <dbReference type="SAM" id="MobiDB-lite"/>
    </source>
</evidence>
<dbReference type="InterPro" id="IPR001375">
    <property type="entry name" value="Peptidase_S9_cat"/>
</dbReference>
<dbReference type="Gene3D" id="3.40.50.1820">
    <property type="entry name" value="alpha/beta hydrolase"/>
    <property type="match status" value="1"/>
</dbReference>
<sequence>MGAAVKRIAAEVRARAVLLCGYSMGGFGALQLGSRTPELFDAIVMVAGHGLGTLEPSESESAYAAPQPESSRIFKDYLARHAPRLASVPKVIAVHAWRDKVSSYTDAEAIVDAIQARGGCAELVTVPDDMADSDLGRGKNRHRRGHCYYGYAFLRDSSEEVLYSRLREALPKVRLVAKPPARELRLMPARPQERGAGWADRGRGGPGEPSAVPADAEEGKARRGRWRRGTDAGSRAGWSRSRSPRRR</sequence>
<feature type="region of interest" description="Disordered" evidence="1">
    <location>
        <begin position="184"/>
        <end position="247"/>
    </location>
</feature>
<reference evidence="3" key="1">
    <citation type="submission" date="2021-01" db="EMBL/GenBank/DDBJ databases">
        <authorList>
            <person name="Corre E."/>
            <person name="Pelletier E."/>
            <person name="Niang G."/>
            <person name="Scheremetjew M."/>
            <person name="Finn R."/>
            <person name="Kale V."/>
            <person name="Holt S."/>
            <person name="Cochrane G."/>
            <person name="Meng A."/>
            <person name="Brown T."/>
            <person name="Cohen L."/>
        </authorList>
    </citation>
    <scope>NUCLEOTIDE SEQUENCE</scope>
    <source>
        <strain evidence="3">CCMP3105</strain>
    </source>
</reference>
<dbReference type="GO" id="GO:0008236">
    <property type="term" value="F:serine-type peptidase activity"/>
    <property type="evidence" value="ECO:0007669"/>
    <property type="project" value="InterPro"/>
</dbReference>
<proteinExistence type="predicted"/>
<dbReference type="EMBL" id="HBNR01027458">
    <property type="protein sequence ID" value="CAE4580144.1"/>
    <property type="molecule type" value="Transcribed_RNA"/>
</dbReference>
<dbReference type="Pfam" id="PF00326">
    <property type="entry name" value="Peptidase_S9"/>
    <property type="match status" value="1"/>
</dbReference>
<dbReference type="AlphaFoldDB" id="A0A7S4QDC1"/>
<protein>
    <recommendedName>
        <fullName evidence="2">Peptidase S9 prolyl oligopeptidase catalytic domain-containing protein</fullName>
    </recommendedName>
</protein>
<dbReference type="GO" id="GO:0006508">
    <property type="term" value="P:proteolysis"/>
    <property type="evidence" value="ECO:0007669"/>
    <property type="project" value="InterPro"/>
</dbReference>
<dbReference type="InterPro" id="IPR029058">
    <property type="entry name" value="AB_hydrolase_fold"/>
</dbReference>
<dbReference type="SUPFAM" id="SSF53474">
    <property type="entry name" value="alpha/beta-Hydrolases"/>
    <property type="match status" value="1"/>
</dbReference>
<evidence type="ECO:0000313" key="3">
    <source>
        <dbReference type="EMBL" id="CAE4580144.1"/>
    </source>
</evidence>
<organism evidence="3">
    <name type="scientific">Alexandrium monilatum</name>
    <dbReference type="NCBI Taxonomy" id="311494"/>
    <lineage>
        <taxon>Eukaryota</taxon>
        <taxon>Sar</taxon>
        <taxon>Alveolata</taxon>
        <taxon>Dinophyceae</taxon>
        <taxon>Gonyaulacales</taxon>
        <taxon>Pyrocystaceae</taxon>
        <taxon>Alexandrium</taxon>
    </lineage>
</organism>
<accession>A0A7S4QDC1</accession>
<name>A0A7S4QDC1_9DINO</name>
<feature type="compositionally biased region" description="Low complexity" evidence="1">
    <location>
        <begin position="232"/>
        <end position="241"/>
    </location>
</feature>
<gene>
    <name evidence="3" type="ORF">AMON00008_LOCUS18621</name>
</gene>